<gene>
    <name evidence="2" type="ORF">WMW72_20740</name>
</gene>
<dbReference type="PROSITE" id="PS51502">
    <property type="entry name" value="S_R_A_B_BARREL"/>
    <property type="match status" value="1"/>
</dbReference>
<dbReference type="SMART" id="SM00886">
    <property type="entry name" value="Dabb"/>
    <property type="match status" value="1"/>
</dbReference>
<reference evidence="2 3" key="1">
    <citation type="submission" date="2024-04" db="EMBL/GenBank/DDBJ databases">
        <title>draft genome sequnece of Paenibacillus filicis.</title>
        <authorList>
            <person name="Kim D.-U."/>
        </authorList>
    </citation>
    <scope>NUCLEOTIDE SEQUENCE [LARGE SCALE GENOMIC DNA]</scope>
    <source>
        <strain evidence="2 3">KACC14197</strain>
    </source>
</reference>
<dbReference type="Proteomes" id="UP001469365">
    <property type="component" value="Unassembled WGS sequence"/>
</dbReference>
<dbReference type="EMBL" id="JBBPCC010000014">
    <property type="protein sequence ID" value="MEK8130337.1"/>
    <property type="molecule type" value="Genomic_DNA"/>
</dbReference>
<keyword evidence="3" id="KW-1185">Reference proteome</keyword>
<evidence type="ECO:0000259" key="1">
    <source>
        <dbReference type="PROSITE" id="PS51502"/>
    </source>
</evidence>
<sequence>MVIFCLKHSKGSELAKQFLEDGRAILSQIPTVRDFRVLDQVSPKNDYDYGFSMVFANQADYDTYNDHPLHTDFVDNRWKVEVERFLEIDFSDRK</sequence>
<proteinExistence type="predicted"/>
<evidence type="ECO:0000313" key="3">
    <source>
        <dbReference type="Proteomes" id="UP001469365"/>
    </source>
</evidence>
<dbReference type="Pfam" id="PF07876">
    <property type="entry name" value="Dabb"/>
    <property type="match status" value="1"/>
</dbReference>
<dbReference type="Gene3D" id="3.30.70.100">
    <property type="match status" value="1"/>
</dbReference>
<dbReference type="RefSeq" id="WP_341417580.1">
    <property type="nucleotide sequence ID" value="NZ_JBBPCC010000014.1"/>
</dbReference>
<dbReference type="InterPro" id="IPR013097">
    <property type="entry name" value="Dabb"/>
</dbReference>
<dbReference type="InterPro" id="IPR011008">
    <property type="entry name" value="Dimeric_a/b-barrel"/>
</dbReference>
<dbReference type="SUPFAM" id="SSF54909">
    <property type="entry name" value="Dimeric alpha+beta barrel"/>
    <property type="match status" value="1"/>
</dbReference>
<comment type="caution">
    <text evidence="2">The sequence shown here is derived from an EMBL/GenBank/DDBJ whole genome shotgun (WGS) entry which is preliminary data.</text>
</comment>
<feature type="domain" description="Stress-response A/B barrel" evidence="1">
    <location>
        <begin position="1"/>
        <end position="90"/>
    </location>
</feature>
<accession>A0ABU9DN86</accession>
<organism evidence="2 3">
    <name type="scientific">Paenibacillus filicis</name>
    <dbReference type="NCBI Taxonomy" id="669464"/>
    <lineage>
        <taxon>Bacteria</taxon>
        <taxon>Bacillati</taxon>
        <taxon>Bacillota</taxon>
        <taxon>Bacilli</taxon>
        <taxon>Bacillales</taxon>
        <taxon>Paenibacillaceae</taxon>
        <taxon>Paenibacillus</taxon>
    </lineage>
</organism>
<evidence type="ECO:0000313" key="2">
    <source>
        <dbReference type="EMBL" id="MEK8130337.1"/>
    </source>
</evidence>
<protein>
    <submittedName>
        <fullName evidence="2">Dabb family protein</fullName>
    </submittedName>
</protein>
<name>A0ABU9DN86_9BACL</name>